<reference evidence="2" key="1">
    <citation type="submission" date="2020-01" db="EMBL/GenBank/DDBJ databases">
        <authorList>
            <consortium name="DOE Joint Genome Institute"/>
            <person name="Haridas S."/>
            <person name="Albert R."/>
            <person name="Binder M."/>
            <person name="Bloem J."/>
            <person name="Labutti K."/>
            <person name="Salamov A."/>
            <person name="Andreopoulos B."/>
            <person name="Baker S.E."/>
            <person name="Barry K."/>
            <person name="Bills G."/>
            <person name="Bluhm B.H."/>
            <person name="Cannon C."/>
            <person name="Castanera R."/>
            <person name="Culley D.E."/>
            <person name="Daum C."/>
            <person name="Ezra D."/>
            <person name="Gonzalez J.B."/>
            <person name="Henrissat B."/>
            <person name="Kuo A."/>
            <person name="Liang C."/>
            <person name="Lipzen A."/>
            <person name="Lutzoni F."/>
            <person name="Magnuson J."/>
            <person name="Mondo S."/>
            <person name="Nolan M."/>
            <person name="Ohm R."/>
            <person name="Pangilinan J."/>
            <person name="Park H.-J."/>
            <person name="Ramirez L."/>
            <person name="Alfaro M."/>
            <person name="Sun H."/>
            <person name="Tritt A."/>
            <person name="Yoshinaga Y."/>
            <person name="Zwiers L.-H."/>
            <person name="Turgeon B.G."/>
            <person name="Goodwin S.B."/>
            <person name="Spatafora J.W."/>
            <person name="Crous P.W."/>
            <person name="Grigoriev I.V."/>
        </authorList>
    </citation>
    <scope>NUCLEOTIDE SEQUENCE</scope>
    <source>
        <strain evidence="2">IPT5</strain>
    </source>
</reference>
<organism evidence="2 3">
    <name type="scientific">Plenodomus tracheiphilus IPT5</name>
    <dbReference type="NCBI Taxonomy" id="1408161"/>
    <lineage>
        <taxon>Eukaryota</taxon>
        <taxon>Fungi</taxon>
        <taxon>Dikarya</taxon>
        <taxon>Ascomycota</taxon>
        <taxon>Pezizomycotina</taxon>
        <taxon>Dothideomycetes</taxon>
        <taxon>Pleosporomycetidae</taxon>
        <taxon>Pleosporales</taxon>
        <taxon>Pleosporineae</taxon>
        <taxon>Leptosphaeriaceae</taxon>
        <taxon>Plenodomus</taxon>
    </lineage>
</organism>
<dbReference type="Proteomes" id="UP000799423">
    <property type="component" value="Unassembled WGS sequence"/>
</dbReference>
<dbReference type="Gene3D" id="1.20.58.340">
    <property type="entry name" value="Magnesium transport protein CorA, transmembrane region"/>
    <property type="match status" value="1"/>
</dbReference>
<evidence type="ECO:0000256" key="1">
    <source>
        <dbReference type="SAM" id="Phobius"/>
    </source>
</evidence>
<evidence type="ECO:0000313" key="2">
    <source>
        <dbReference type="EMBL" id="KAF2848669.1"/>
    </source>
</evidence>
<keyword evidence="1" id="KW-1133">Transmembrane helix</keyword>
<protein>
    <submittedName>
        <fullName evidence="2">Uncharacterized protein</fullName>
    </submittedName>
</protein>
<gene>
    <name evidence="2" type="ORF">T440DRAFT_151375</name>
</gene>
<dbReference type="OrthoDB" id="2830640at2759"/>
<feature type="transmembrane region" description="Helical" evidence="1">
    <location>
        <begin position="217"/>
        <end position="243"/>
    </location>
</feature>
<feature type="transmembrane region" description="Helical" evidence="1">
    <location>
        <begin position="255"/>
        <end position="276"/>
    </location>
</feature>
<dbReference type="EMBL" id="MU006316">
    <property type="protein sequence ID" value="KAF2848669.1"/>
    <property type="molecule type" value="Genomic_DNA"/>
</dbReference>
<dbReference type="GO" id="GO:0016020">
    <property type="term" value="C:membrane"/>
    <property type="evidence" value="ECO:0007669"/>
    <property type="project" value="InterPro"/>
</dbReference>
<keyword evidence="1" id="KW-0812">Transmembrane</keyword>
<keyword evidence="1" id="KW-0472">Membrane</keyword>
<sequence>MPDACFQARWLDTRTLFKPIYDDDDWTGARLNAFRSVECNLIISHNTKAQTTFTVFHMSREADLATMMSKVLDLKDYTFQPALLPFLLTQYHMFQLRWFQSTVHNDLDVTSLDVTNMPRGLTALTNAMAMEAIVVAILVGLVEFMSTMIDTHRAIGPDDMLTELRYHVDSMREECRDSSMSMQHRKESVQAMVQMVYAVLQQRDNEINHRYGADMRVITAITLVFLPGTFVATLFSASFWNFAPDNTGSKVSGWVWLYFVATAILTLLVLSVWRGFTVLKQFKKTALQVWRRNPVLAKLRKEKKALRDVETGDKVD</sequence>
<keyword evidence="3" id="KW-1185">Reference proteome</keyword>
<feature type="transmembrane region" description="Helical" evidence="1">
    <location>
        <begin position="123"/>
        <end position="144"/>
    </location>
</feature>
<dbReference type="GO" id="GO:0046873">
    <property type="term" value="F:metal ion transmembrane transporter activity"/>
    <property type="evidence" value="ECO:0007669"/>
    <property type="project" value="InterPro"/>
</dbReference>
<accession>A0A6A7B2V8</accession>
<dbReference type="AlphaFoldDB" id="A0A6A7B2V8"/>
<name>A0A6A7B2V8_9PLEO</name>
<evidence type="ECO:0000313" key="3">
    <source>
        <dbReference type="Proteomes" id="UP000799423"/>
    </source>
</evidence>
<proteinExistence type="predicted"/>
<dbReference type="InterPro" id="IPR002523">
    <property type="entry name" value="MgTranspt_CorA/ZnTranspt_ZntB"/>
</dbReference>
<dbReference type="Pfam" id="PF01544">
    <property type="entry name" value="CorA"/>
    <property type="match status" value="1"/>
</dbReference>